<proteinExistence type="predicted"/>
<feature type="transmembrane region" description="Helical" evidence="1">
    <location>
        <begin position="6"/>
        <end position="24"/>
    </location>
</feature>
<dbReference type="Proteomes" id="UP000002213">
    <property type="component" value="Chromosome"/>
</dbReference>
<gene>
    <name evidence="2" type="ordered locus">Amir_1649</name>
</gene>
<organism evidence="2 3">
    <name type="scientific">Actinosynnema mirum (strain ATCC 29888 / DSM 43827 / JCM 3225 / NBRC 14064 / NCIMB 13271 / NRRL B-12336 / IMRU 3971 / 101)</name>
    <dbReference type="NCBI Taxonomy" id="446462"/>
    <lineage>
        <taxon>Bacteria</taxon>
        <taxon>Bacillati</taxon>
        <taxon>Actinomycetota</taxon>
        <taxon>Actinomycetes</taxon>
        <taxon>Pseudonocardiales</taxon>
        <taxon>Pseudonocardiaceae</taxon>
        <taxon>Actinosynnema</taxon>
    </lineage>
</organism>
<keyword evidence="1" id="KW-1133">Transmembrane helix</keyword>
<dbReference type="RefSeq" id="WP_015800487.1">
    <property type="nucleotide sequence ID" value="NC_013093.1"/>
</dbReference>
<dbReference type="EMBL" id="CP001630">
    <property type="protein sequence ID" value="ACU35598.1"/>
    <property type="molecule type" value="Genomic_DNA"/>
</dbReference>
<reference evidence="2 3" key="1">
    <citation type="journal article" date="2009" name="Stand. Genomic Sci.">
        <title>Complete genome sequence of Actinosynnema mirum type strain (101).</title>
        <authorList>
            <person name="Land M."/>
            <person name="Lapidus A."/>
            <person name="Mayilraj S."/>
            <person name="Chen F."/>
            <person name="Copeland A."/>
            <person name="Del Rio T.G."/>
            <person name="Nolan M."/>
            <person name="Lucas S."/>
            <person name="Tice H."/>
            <person name="Cheng J.F."/>
            <person name="Chertkov O."/>
            <person name="Bruce D."/>
            <person name="Goodwin L."/>
            <person name="Pitluck S."/>
            <person name="Rohde M."/>
            <person name="Goker M."/>
            <person name="Pati A."/>
            <person name="Ivanova N."/>
            <person name="Mavromatis K."/>
            <person name="Chen A."/>
            <person name="Palaniappan K."/>
            <person name="Hauser L."/>
            <person name="Chang Y.J."/>
            <person name="Jeffries C.C."/>
            <person name="Brettin T."/>
            <person name="Detter J.C."/>
            <person name="Han C."/>
            <person name="Chain P."/>
            <person name="Tindall B.J."/>
            <person name="Bristow J."/>
            <person name="Eisen J.A."/>
            <person name="Markowitz V."/>
            <person name="Hugenholtz P."/>
            <person name="Kyrpides N.C."/>
            <person name="Klenk H.P."/>
        </authorList>
    </citation>
    <scope>NUCLEOTIDE SEQUENCE [LARGE SCALE GENOMIC DNA]</scope>
    <source>
        <strain evidence="3">ATCC 29888 / DSM 43827 / JCM 3225 / NBRC 14064 / NCIMB 13271 / NRRL B-12336 / IMRU 3971 / 101</strain>
    </source>
</reference>
<keyword evidence="1" id="KW-0472">Membrane</keyword>
<dbReference type="HOGENOM" id="CLU_130440_0_0_11"/>
<dbReference type="AlphaFoldDB" id="C6WBN0"/>
<keyword evidence="1" id="KW-0812">Transmembrane</keyword>
<keyword evidence="3" id="KW-1185">Reference proteome</keyword>
<dbReference type="eggNOG" id="ENOG5031P2V">
    <property type="taxonomic scope" value="Bacteria"/>
</dbReference>
<protein>
    <submittedName>
        <fullName evidence="2">Uncharacterized protein</fullName>
    </submittedName>
</protein>
<sequence>MWQTILTILGTLAGASLGIFGIVLKARADRRATAETVAVEAIADLVSALGDHRTAMWDLEAARSRKNEDEITTTLAASLVTRSAMSRPHVIAKLRVPALAAQIDAAVRATYDMDSAVDPARAAIDPVVRKDAAKAAELELIEAAGERFVATGIGLALKG</sequence>
<name>C6WBN0_ACTMD</name>
<evidence type="ECO:0000313" key="2">
    <source>
        <dbReference type="EMBL" id="ACU35598.1"/>
    </source>
</evidence>
<dbReference type="OrthoDB" id="4320274at2"/>
<dbReference type="KEGG" id="ami:Amir_1649"/>
<evidence type="ECO:0000313" key="3">
    <source>
        <dbReference type="Proteomes" id="UP000002213"/>
    </source>
</evidence>
<evidence type="ECO:0000256" key="1">
    <source>
        <dbReference type="SAM" id="Phobius"/>
    </source>
</evidence>
<accession>C6WBN0</accession>
<dbReference type="STRING" id="446462.Amir_1649"/>